<evidence type="ECO:0000313" key="3">
    <source>
        <dbReference type="EMBL" id="MFC4293816.1"/>
    </source>
</evidence>
<sequence length="155" mass="16264">MNEAKARGTARDAWIGRARTAEAVAALALARILVAFVPFHVWRSRYGSIVPVGPLVVASAADPQPQNLAARRLARAVDRAAARLPGASVCLPRAMALQALLISRRIGTTLVLGVLPGAQRGSIDDLHAWVAAGGEILIGGDLSGHVPLLALQREF</sequence>
<keyword evidence="1" id="KW-1133">Transmembrane helix</keyword>
<reference evidence="4" key="1">
    <citation type="journal article" date="2019" name="Int. J. Syst. Evol. Microbiol.">
        <title>The Global Catalogue of Microorganisms (GCM) 10K type strain sequencing project: providing services to taxonomists for standard genome sequencing and annotation.</title>
        <authorList>
            <consortium name="The Broad Institute Genomics Platform"/>
            <consortium name="The Broad Institute Genome Sequencing Center for Infectious Disease"/>
            <person name="Wu L."/>
            <person name="Ma J."/>
        </authorList>
    </citation>
    <scope>NUCLEOTIDE SEQUENCE [LARGE SCALE GENOMIC DNA]</scope>
    <source>
        <strain evidence="4">CGMCC 1.12989</strain>
    </source>
</reference>
<organism evidence="3 4">
    <name type="scientific">Novosphingobium tardum</name>
    <dbReference type="NCBI Taxonomy" id="1538021"/>
    <lineage>
        <taxon>Bacteria</taxon>
        <taxon>Pseudomonadati</taxon>
        <taxon>Pseudomonadota</taxon>
        <taxon>Alphaproteobacteria</taxon>
        <taxon>Sphingomonadales</taxon>
        <taxon>Sphingomonadaceae</taxon>
        <taxon>Novosphingobium</taxon>
    </lineage>
</organism>
<feature type="domain" description="Microcin J25-processing protein McjB C-terminal" evidence="2">
    <location>
        <begin position="34"/>
        <end position="140"/>
    </location>
</feature>
<dbReference type="RefSeq" id="WP_379537298.1">
    <property type="nucleotide sequence ID" value="NZ_JBHSDR010000003.1"/>
</dbReference>
<keyword evidence="1" id="KW-0472">Membrane</keyword>
<evidence type="ECO:0000313" key="4">
    <source>
        <dbReference type="Proteomes" id="UP001595828"/>
    </source>
</evidence>
<dbReference type="EMBL" id="JBHSDR010000003">
    <property type="protein sequence ID" value="MFC4293816.1"/>
    <property type="molecule type" value="Genomic_DNA"/>
</dbReference>
<keyword evidence="4" id="KW-1185">Reference proteome</keyword>
<dbReference type="Pfam" id="PF13471">
    <property type="entry name" value="Transglut_core3"/>
    <property type="match status" value="1"/>
</dbReference>
<gene>
    <name evidence="3" type="ORF">ACFO0A_01955</name>
</gene>
<keyword evidence="1" id="KW-0812">Transmembrane</keyword>
<evidence type="ECO:0000256" key="1">
    <source>
        <dbReference type="SAM" id="Phobius"/>
    </source>
</evidence>
<protein>
    <submittedName>
        <fullName evidence="3">Lasso peptide biosynthesis B2 protein</fullName>
    </submittedName>
</protein>
<accession>A0ABV8RNJ8</accession>
<dbReference type="InterPro" id="IPR032708">
    <property type="entry name" value="McjB_C"/>
</dbReference>
<evidence type="ECO:0000259" key="2">
    <source>
        <dbReference type="Pfam" id="PF13471"/>
    </source>
</evidence>
<feature type="transmembrane region" description="Helical" evidence="1">
    <location>
        <begin position="21"/>
        <end position="42"/>
    </location>
</feature>
<dbReference type="Proteomes" id="UP001595828">
    <property type="component" value="Unassembled WGS sequence"/>
</dbReference>
<name>A0ABV8RNJ8_9SPHN</name>
<comment type="caution">
    <text evidence="3">The sequence shown here is derived from an EMBL/GenBank/DDBJ whole genome shotgun (WGS) entry which is preliminary data.</text>
</comment>
<dbReference type="NCBIfam" id="NF033537">
    <property type="entry name" value="lasso_biosyn_B2"/>
    <property type="match status" value="1"/>
</dbReference>
<proteinExistence type="predicted"/>
<dbReference type="InterPro" id="IPR053521">
    <property type="entry name" value="McjB-like"/>
</dbReference>